<dbReference type="SUPFAM" id="SSF46785">
    <property type="entry name" value="Winged helix' DNA-binding domain"/>
    <property type="match status" value="1"/>
</dbReference>
<dbReference type="SMART" id="SM00345">
    <property type="entry name" value="HTH_GNTR"/>
    <property type="match status" value="1"/>
</dbReference>
<dbReference type="STRING" id="1543381.LF63_0107590"/>
<dbReference type="PROSITE" id="PS50949">
    <property type="entry name" value="HTH_GNTR"/>
    <property type="match status" value="1"/>
</dbReference>
<dbReference type="Proteomes" id="UP000029708">
    <property type="component" value="Unassembled WGS sequence"/>
</dbReference>
<dbReference type="GO" id="GO:0003677">
    <property type="term" value="F:DNA binding"/>
    <property type="evidence" value="ECO:0007669"/>
    <property type="project" value="UniProtKB-KW"/>
</dbReference>
<evidence type="ECO:0000313" key="5">
    <source>
        <dbReference type="EMBL" id="KGI78191.1"/>
    </source>
</evidence>
<dbReference type="InterPro" id="IPR000524">
    <property type="entry name" value="Tscrpt_reg_HTH_GntR"/>
</dbReference>
<dbReference type="Pfam" id="PF00392">
    <property type="entry name" value="GntR"/>
    <property type="match status" value="1"/>
</dbReference>
<evidence type="ECO:0000313" key="7">
    <source>
        <dbReference type="Proteomes" id="UP000029708"/>
    </source>
</evidence>
<dbReference type="EMBL" id="JACHET010000001">
    <property type="protein sequence ID" value="MBB6183352.1"/>
    <property type="molecule type" value="Genomic_DNA"/>
</dbReference>
<organism evidence="5 7">
    <name type="scientific">Oleiagrimonas soli</name>
    <dbReference type="NCBI Taxonomy" id="1543381"/>
    <lineage>
        <taxon>Bacteria</taxon>
        <taxon>Pseudomonadati</taxon>
        <taxon>Pseudomonadota</taxon>
        <taxon>Gammaproteobacteria</taxon>
        <taxon>Lysobacterales</taxon>
        <taxon>Rhodanobacteraceae</taxon>
        <taxon>Oleiagrimonas</taxon>
    </lineage>
</organism>
<evidence type="ECO:0000256" key="1">
    <source>
        <dbReference type="ARBA" id="ARBA00023015"/>
    </source>
</evidence>
<dbReference type="EMBL" id="JROI01000010">
    <property type="protein sequence ID" value="KGI78191.1"/>
    <property type="molecule type" value="Genomic_DNA"/>
</dbReference>
<name>A0A099CWY8_9GAMM</name>
<protein>
    <submittedName>
        <fullName evidence="5">GntR family transcriptional regulator</fullName>
    </submittedName>
</protein>
<gene>
    <name evidence="6" type="ORF">HNQ86_000697</name>
    <name evidence="5" type="ORF">LF63_0107590</name>
</gene>
<dbReference type="PANTHER" id="PTHR38445:SF10">
    <property type="entry name" value="GNTR-FAMILY TRANSCRIPTIONAL REGULATOR"/>
    <property type="match status" value="1"/>
</dbReference>
<sequence length="124" mass="14041">MTITWNDNVPIYRQLRARVVAMILDGALSEGDALPSVRQVAADYQINPLTVSKAYQELVDEDLVEKRRGLGMFVTEGARKALLGSERDRFLREEWPAIHARMQRLGLNLEQLMKAADNDKENAS</sequence>
<dbReference type="GO" id="GO:0003700">
    <property type="term" value="F:DNA-binding transcription factor activity"/>
    <property type="evidence" value="ECO:0007669"/>
    <property type="project" value="InterPro"/>
</dbReference>
<keyword evidence="7" id="KW-1185">Reference proteome</keyword>
<accession>A0A099CWY8</accession>
<evidence type="ECO:0000256" key="3">
    <source>
        <dbReference type="ARBA" id="ARBA00023163"/>
    </source>
</evidence>
<reference evidence="5 7" key="1">
    <citation type="submission" date="2014-09" db="EMBL/GenBank/DDBJ databases">
        <title>Xanthomonadaceae 3.5X direct submission.</title>
        <authorList>
            <person name="Fang T."/>
            <person name="Wang H."/>
        </authorList>
    </citation>
    <scope>NUCLEOTIDE SEQUENCE [LARGE SCALE GENOMIC DNA]</scope>
    <source>
        <strain evidence="5 7">3.5X</strain>
    </source>
</reference>
<dbReference type="RefSeq" id="WP_043100770.1">
    <property type="nucleotide sequence ID" value="NZ_JACHET010000001.1"/>
</dbReference>
<keyword evidence="2" id="KW-0238">DNA-binding</keyword>
<dbReference type="HOGENOM" id="CLU_017584_10_0_6"/>
<dbReference type="OrthoDB" id="162505at2"/>
<keyword evidence="3" id="KW-0804">Transcription</keyword>
<evidence type="ECO:0000256" key="2">
    <source>
        <dbReference type="ARBA" id="ARBA00023125"/>
    </source>
</evidence>
<evidence type="ECO:0000313" key="8">
    <source>
        <dbReference type="Proteomes" id="UP000560000"/>
    </source>
</evidence>
<proteinExistence type="predicted"/>
<dbReference type="Gene3D" id="6.10.250.1220">
    <property type="match status" value="1"/>
</dbReference>
<dbReference type="InterPro" id="IPR036390">
    <property type="entry name" value="WH_DNA-bd_sf"/>
</dbReference>
<dbReference type="Proteomes" id="UP000560000">
    <property type="component" value="Unassembled WGS sequence"/>
</dbReference>
<keyword evidence="1" id="KW-0805">Transcription regulation</keyword>
<reference evidence="6 8" key="2">
    <citation type="submission" date="2020-08" db="EMBL/GenBank/DDBJ databases">
        <title>Genomic Encyclopedia of Type Strains, Phase IV (KMG-IV): sequencing the most valuable type-strain genomes for metagenomic binning, comparative biology and taxonomic classification.</title>
        <authorList>
            <person name="Goeker M."/>
        </authorList>
    </citation>
    <scope>NUCLEOTIDE SEQUENCE [LARGE SCALE GENOMIC DNA]</scope>
    <source>
        <strain evidence="6 8">DSM 107085</strain>
    </source>
</reference>
<evidence type="ECO:0000259" key="4">
    <source>
        <dbReference type="PROSITE" id="PS50949"/>
    </source>
</evidence>
<comment type="caution">
    <text evidence="5">The sequence shown here is derived from an EMBL/GenBank/DDBJ whole genome shotgun (WGS) entry which is preliminary data.</text>
</comment>
<dbReference type="CDD" id="cd07377">
    <property type="entry name" value="WHTH_GntR"/>
    <property type="match status" value="1"/>
</dbReference>
<dbReference type="InterPro" id="IPR036388">
    <property type="entry name" value="WH-like_DNA-bd_sf"/>
</dbReference>
<dbReference type="AlphaFoldDB" id="A0A099CWY8"/>
<dbReference type="PANTHER" id="PTHR38445">
    <property type="entry name" value="HTH-TYPE TRANSCRIPTIONAL REPRESSOR YTRA"/>
    <property type="match status" value="1"/>
</dbReference>
<feature type="domain" description="HTH gntR-type" evidence="4">
    <location>
        <begin position="9"/>
        <end position="77"/>
    </location>
</feature>
<dbReference type="Gene3D" id="1.10.10.10">
    <property type="entry name" value="Winged helix-like DNA-binding domain superfamily/Winged helix DNA-binding domain"/>
    <property type="match status" value="1"/>
</dbReference>
<evidence type="ECO:0000313" key="6">
    <source>
        <dbReference type="EMBL" id="MBB6183352.1"/>
    </source>
</evidence>